<dbReference type="PANTHER" id="PTHR44360">
    <property type="entry name" value="DNAJ HOMOLOG SUBFAMILY B MEMBER 9"/>
    <property type="match status" value="1"/>
</dbReference>
<name>Q5NZ33_AROAE</name>
<dbReference type="HOGENOM" id="CLU_017633_18_1_4"/>
<evidence type="ECO:0000313" key="4">
    <source>
        <dbReference type="Proteomes" id="UP000006552"/>
    </source>
</evidence>
<dbReference type="KEGG" id="eba:ebD108"/>
<dbReference type="AlphaFoldDB" id="Q5NZ33"/>
<dbReference type="SUPFAM" id="SSF46565">
    <property type="entry name" value="Chaperone J-domain"/>
    <property type="match status" value="1"/>
</dbReference>
<protein>
    <submittedName>
        <fullName evidence="3">DnaJ class protein</fullName>
    </submittedName>
</protein>
<dbReference type="EMBL" id="CR555306">
    <property type="protein sequence ID" value="CAI09681.1"/>
    <property type="molecule type" value="Genomic_DNA"/>
</dbReference>
<evidence type="ECO:0000313" key="3">
    <source>
        <dbReference type="EMBL" id="CAI09681.1"/>
    </source>
</evidence>
<dbReference type="InterPro" id="IPR001623">
    <property type="entry name" value="DnaJ_domain"/>
</dbReference>
<dbReference type="RefSeq" id="WP_011239339.1">
    <property type="nucleotide sequence ID" value="NC_006513.1"/>
</dbReference>
<dbReference type="GO" id="GO:0051087">
    <property type="term" value="F:protein-folding chaperone binding"/>
    <property type="evidence" value="ECO:0007669"/>
    <property type="project" value="TreeGrafter"/>
</dbReference>
<dbReference type="SMART" id="SM00271">
    <property type="entry name" value="DnaJ"/>
    <property type="match status" value="1"/>
</dbReference>
<dbReference type="STRING" id="76114.ebD108"/>
<dbReference type="PROSITE" id="PS00636">
    <property type="entry name" value="DNAJ_1"/>
    <property type="match status" value="1"/>
</dbReference>
<dbReference type="GO" id="GO:0051787">
    <property type="term" value="F:misfolded protein binding"/>
    <property type="evidence" value="ECO:0007669"/>
    <property type="project" value="TreeGrafter"/>
</dbReference>
<accession>Q5NZ33</accession>
<dbReference type="PANTHER" id="PTHR44360:SF1">
    <property type="entry name" value="DNAJ HOMOLOG SUBFAMILY B MEMBER 9"/>
    <property type="match status" value="1"/>
</dbReference>
<dbReference type="GO" id="GO:0036503">
    <property type="term" value="P:ERAD pathway"/>
    <property type="evidence" value="ECO:0007669"/>
    <property type="project" value="TreeGrafter"/>
</dbReference>
<dbReference type="OrthoDB" id="9779622at2"/>
<sequence length="92" mass="10669">MRDPYEVLDISPVASLDEIKSAYRKAARLYHPDKNPSADASARFREVQTAYELLGDEARRREYDALRRRNLIDDPLQEAASLWNAYIEKVIT</sequence>
<dbReference type="PRINTS" id="PR00625">
    <property type="entry name" value="JDOMAIN"/>
</dbReference>
<dbReference type="eggNOG" id="COG0484">
    <property type="taxonomic scope" value="Bacteria"/>
</dbReference>
<feature type="domain" description="J" evidence="2">
    <location>
        <begin position="3"/>
        <end position="67"/>
    </location>
</feature>
<dbReference type="InterPro" id="IPR036869">
    <property type="entry name" value="J_dom_sf"/>
</dbReference>
<dbReference type="Gene3D" id="1.10.287.110">
    <property type="entry name" value="DnaJ domain"/>
    <property type="match status" value="1"/>
</dbReference>
<dbReference type="InterPro" id="IPR051948">
    <property type="entry name" value="Hsp70_co-chaperone_J-domain"/>
</dbReference>
<organism evidence="3 4">
    <name type="scientific">Aromatoleum aromaticum (strain DSM 19018 / LMG 30748 / EbN1)</name>
    <name type="common">Azoarcus sp. (strain EbN1)</name>
    <dbReference type="NCBI Taxonomy" id="76114"/>
    <lineage>
        <taxon>Bacteria</taxon>
        <taxon>Pseudomonadati</taxon>
        <taxon>Pseudomonadota</taxon>
        <taxon>Betaproteobacteria</taxon>
        <taxon>Rhodocyclales</taxon>
        <taxon>Rhodocyclaceae</taxon>
        <taxon>Aromatoleum</taxon>
    </lineage>
</organism>
<dbReference type="Pfam" id="PF00226">
    <property type="entry name" value="DnaJ"/>
    <property type="match status" value="1"/>
</dbReference>
<proteinExistence type="predicted"/>
<dbReference type="Proteomes" id="UP000006552">
    <property type="component" value="Chromosome"/>
</dbReference>
<dbReference type="PROSITE" id="PS50076">
    <property type="entry name" value="DNAJ_2"/>
    <property type="match status" value="1"/>
</dbReference>
<reference evidence="3 4" key="1">
    <citation type="journal article" date="2005" name="Arch. Microbiol.">
        <title>The genome sequence of an anaerobic aromatic-degrading denitrifying bacterium, strain EbN1.</title>
        <authorList>
            <person name="Rabus R."/>
            <person name="Kube M."/>
            <person name="Heider J."/>
            <person name="Beck A."/>
            <person name="Heitmann K."/>
            <person name="Widdel F."/>
            <person name="Reinhardt R."/>
        </authorList>
    </citation>
    <scope>NUCLEOTIDE SEQUENCE [LARGE SCALE GENOMIC DNA]</scope>
    <source>
        <strain evidence="3 4">EbN1</strain>
    </source>
</reference>
<evidence type="ECO:0000256" key="1">
    <source>
        <dbReference type="ARBA" id="ARBA00023186"/>
    </source>
</evidence>
<evidence type="ECO:0000259" key="2">
    <source>
        <dbReference type="PROSITE" id="PS50076"/>
    </source>
</evidence>
<keyword evidence="1" id="KW-0143">Chaperone</keyword>
<keyword evidence="4" id="KW-1185">Reference proteome</keyword>
<dbReference type="InterPro" id="IPR018253">
    <property type="entry name" value="DnaJ_domain_CS"/>
</dbReference>
<dbReference type="CDD" id="cd06257">
    <property type="entry name" value="DnaJ"/>
    <property type="match status" value="1"/>
</dbReference>
<gene>
    <name evidence="3" type="primary">dnaJ</name>
    <name evidence="3" type="ORF">ebD108</name>
</gene>